<proteinExistence type="predicted"/>
<sequence>MSIRSALLLSKLLAKTRASNPHLPISDRVSYRKATEPSLGGADDCLLLEAPCGGRDMADHPVSLLAGQQLIVRFQKNLDHTFKDIPGYFTVSLFEADNKGNGGKEILKITDTSNASLTLYSAKITVPDTMCGHVIVQVRYVTNNPNAGPVFYQCADVIVRV</sequence>
<evidence type="ECO:0000313" key="2">
    <source>
        <dbReference type="Proteomes" id="UP000762676"/>
    </source>
</evidence>
<comment type="caution">
    <text evidence="1">The sequence shown here is derived from an EMBL/GenBank/DDBJ whole genome shotgun (WGS) entry which is preliminary data.</text>
</comment>
<keyword evidence="2" id="KW-1185">Reference proteome</keyword>
<evidence type="ECO:0000313" key="1">
    <source>
        <dbReference type="EMBL" id="GFR63064.1"/>
    </source>
</evidence>
<dbReference type="PANTHER" id="PTHR37916">
    <property type="entry name" value="CHITIN-BINDING TYPE-4 DOMAIN-CONTAINING PROTEIN"/>
    <property type="match status" value="1"/>
</dbReference>
<name>A0AAV4EQI3_9GAST</name>
<protein>
    <recommendedName>
        <fullName evidence="3">CUB domain-containing protein</fullName>
    </recommendedName>
</protein>
<gene>
    <name evidence="1" type="ORF">ElyMa_005474000</name>
</gene>
<dbReference type="PANTHER" id="PTHR37916:SF1">
    <property type="entry name" value="COPPER ACQUISITION FACTOR BIM1-LIKE DOMAIN-CONTAINING PROTEIN"/>
    <property type="match status" value="1"/>
</dbReference>
<organism evidence="1 2">
    <name type="scientific">Elysia marginata</name>
    <dbReference type="NCBI Taxonomy" id="1093978"/>
    <lineage>
        <taxon>Eukaryota</taxon>
        <taxon>Metazoa</taxon>
        <taxon>Spiralia</taxon>
        <taxon>Lophotrochozoa</taxon>
        <taxon>Mollusca</taxon>
        <taxon>Gastropoda</taxon>
        <taxon>Heterobranchia</taxon>
        <taxon>Euthyneura</taxon>
        <taxon>Panpulmonata</taxon>
        <taxon>Sacoglossa</taxon>
        <taxon>Placobranchoidea</taxon>
        <taxon>Plakobranchidae</taxon>
        <taxon>Elysia</taxon>
    </lineage>
</organism>
<dbReference type="Proteomes" id="UP000762676">
    <property type="component" value="Unassembled WGS sequence"/>
</dbReference>
<evidence type="ECO:0008006" key="3">
    <source>
        <dbReference type="Google" id="ProtNLM"/>
    </source>
</evidence>
<accession>A0AAV4EQI3</accession>
<dbReference type="EMBL" id="BMAT01010900">
    <property type="protein sequence ID" value="GFR63064.1"/>
    <property type="molecule type" value="Genomic_DNA"/>
</dbReference>
<reference evidence="1 2" key="1">
    <citation type="journal article" date="2021" name="Elife">
        <title>Chloroplast acquisition without the gene transfer in kleptoplastic sea slugs, Plakobranchus ocellatus.</title>
        <authorList>
            <person name="Maeda T."/>
            <person name="Takahashi S."/>
            <person name="Yoshida T."/>
            <person name="Shimamura S."/>
            <person name="Takaki Y."/>
            <person name="Nagai Y."/>
            <person name="Toyoda A."/>
            <person name="Suzuki Y."/>
            <person name="Arimoto A."/>
            <person name="Ishii H."/>
            <person name="Satoh N."/>
            <person name="Nishiyama T."/>
            <person name="Hasebe M."/>
            <person name="Maruyama T."/>
            <person name="Minagawa J."/>
            <person name="Obokata J."/>
            <person name="Shigenobu S."/>
        </authorList>
    </citation>
    <scope>NUCLEOTIDE SEQUENCE [LARGE SCALE GENOMIC DNA]</scope>
</reference>
<dbReference type="AlphaFoldDB" id="A0AAV4EQI3"/>